<dbReference type="PROSITE" id="PS00606">
    <property type="entry name" value="KS3_1"/>
    <property type="match status" value="1"/>
</dbReference>
<dbReference type="SUPFAM" id="SSF47336">
    <property type="entry name" value="ACP-like"/>
    <property type="match status" value="1"/>
</dbReference>
<dbReference type="PROSITE" id="PS52004">
    <property type="entry name" value="KS3_2"/>
    <property type="match status" value="1"/>
</dbReference>
<name>A0A4U5X276_STRGB</name>
<dbReference type="InterPro" id="IPR018201">
    <property type="entry name" value="Ketoacyl_synth_AS"/>
</dbReference>
<dbReference type="InterPro" id="IPR016035">
    <property type="entry name" value="Acyl_Trfase/lysoPLipase"/>
</dbReference>
<dbReference type="Gene3D" id="3.30.70.3290">
    <property type="match status" value="1"/>
</dbReference>
<evidence type="ECO:0000259" key="9">
    <source>
        <dbReference type="PROSITE" id="PS52004"/>
    </source>
</evidence>
<dbReference type="PROSITE" id="PS50075">
    <property type="entry name" value="CARRIER"/>
    <property type="match status" value="1"/>
</dbReference>
<dbReference type="InterPro" id="IPR014031">
    <property type="entry name" value="Ketoacyl_synth_C"/>
</dbReference>
<keyword evidence="3 11" id="KW-0808">Transferase</keyword>
<dbReference type="CDD" id="cd00833">
    <property type="entry name" value="PKS"/>
    <property type="match status" value="1"/>
</dbReference>
<evidence type="ECO:0000313" key="12">
    <source>
        <dbReference type="Proteomes" id="UP000308632"/>
    </source>
</evidence>
<dbReference type="Pfam" id="PF00550">
    <property type="entry name" value="PP-binding"/>
    <property type="match status" value="1"/>
</dbReference>
<dbReference type="RefSeq" id="WP_137301066.1">
    <property type="nucleotide sequence ID" value="NZ_BMVD01000001.1"/>
</dbReference>
<feature type="domain" description="PKS/mFAS DH" evidence="10">
    <location>
        <begin position="888"/>
        <end position="1173"/>
    </location>
</feature>
<reference evidence="11 12" key="1">
    <citation type="submission" date="2019-04" db="EMBL/GenBank/DDBJ databases">
        <title>Streptomyces lasaliensis sp.nov., an Actinomycete isolated from soil which produces the polyether antibiotic lasalocid.</title>
        <authorList>
            <person name="Erwin G."/>
            <person name="Haber C."/>
        </authorList>
    </citation>
    <scope>NUCLEOTIDE SEQUENCE [LARGE SCALE GENOMIC DNA]</scope>
    <source>
        <strain evidence="11 12">DSM 40089</strain>
    </source>
</reference>
<evidence type="ECO:0000256" key="7">
    <source>
        <dbReference type="SAM" id="MobiDB-lite"/>
    </source>
</evidence>
<dbReference type="InterPro" id="IPR042104">
    <property type="entry name" value="PKS_dehydratase_sf"/>
</dbReference>
<evidence type="ECO:0000259" key="10">
    <source>
        <dbReference type="PROSITE" id="PS52019"/>
    </source>
</evidence>
<keyword evidence="2" id="KW-0597">Phosphoprotein</keyword>
<comment type="caution">
    <text evidence="6">Lacks conserved residue(s) required for the propagation of feature annotation.</text>
</comment>
<dbReference type="GO" id="GO:0031177">
    <property type="term" value="F:phosphopantetheine binding"/>
    <property type="evidence" value="ECO:0007669"/>
    <property type="project" value="InterPro"/>
</dbReference>
<dbReference type="Gene3D" id="3.10.129.110">
    <property type="entry name" value="Polyketide synthase dehydratase"/>
    <property type="match status" value="1"/>
</dbReference>
<dbReference type="SUPFAM" id="SSF52151">
    <property type="entry name" value="FabD/lysophospholipase-like"/>
    <property type="match status" value="1"/>
</dbReference>
<dbReference type="InterPro" id="IPR001227">
    <property type="entry name" value="Ac_transferase_dom_sf"/>
</dbReference>
<feature type="region of interest" description="Disordered" evidence="7">
    <location>
        <begin position="1222"/>
        <end position="1255"/>
    </location>
</feature>
<protein>
    <submittedName>
        <fullName evidence="11">Acyltransferase domain-containing protein</fullName>
    </submittedName>
</protein>
<dbReference type="GO" id="GO:0005886">
    <property type="term" value="C:plasma membrane"/>
    <property type="evidence" value="ECO:0007669"/>
    <property type="project" value="TreeGrafter"/>
</dbReference>
<dbReference type="InterPro" id="IPR049900">
    <property type="entry name" value="PKS_mFAS_DH"/>
</dbReference>
<dbReference type="InterPro" id="IPR020841">
    <property type="entry name" value="PKS_Beta-ketoAc_synthase_dom"/>
</dbReference>
<dbReference type="Proteomes" id="UP000308632">
    <property type="component" value="Unassembled WGS sequence"/>
</dbReference>
<dbReference type="SUPFAM" id="SSF53901">
    <property type="entry name" value="Thiolase-like"/>
    <property type="match status" value="1"/>
</dbReference>
<feature type="compositionally biased region" description="Low complexity" evidence="7">
    <location>
        <begin position="1236"/>
        <end position="1247"/>
    </location>
</feature>
<keyword evidence="5 11" id="KW-0012">Acyltransferase</keyword>
<feature type="region of interest" description="C-terminal hotdog fold" evidence="6">
    <location>
        <begin position="1037"/>
        <end position="1173"/>
    </location>
</feature>
<proteinExistence type="predicted"/>
<dbReference type="GO" id="GO:0071770">
    <property type="term" value="P:DIM/DIP cell wall layer assembly"/>
    <property type="evidence" value="ECO:0007669"/>
    <property type="project" value="TreeGrafter"/>
</dbReference>
<evidence type="ECO:0000256" key="3">
    <source>
        <dbReference type="ARBA" id="ARBA00022679"/>
    </source>
</evidence>
<dbReference type="InterPro" id="IPR020806">
    <property type="entry name" value="PKS_PP-bd"/>
</dbReference>
<dbReference type="InterPro" id="IPR014030">
    <property type="entry name" value="Ketoacyl_synth_N"/>
</dbReference>
<sequence>MHAQELPPAPVAIVGMGCRFPGIGSVDELWEVLVANTETVTPVPPDRFDVGAYYDPAPMTPGRTVSRHGGFLADPFGFDASFFGISPVEARSMDPQQRLLLHVVWEALESAGIRPSLLAGSRGGVFVGQATAEHADTDPRPHAPDVRGMVGSRLRAVTAGRVSHALDLRGPSVVLDTACSSSLVAVHAARQSLLTGESDLCIAAGVNLIMSPHDAVAYSQGDMLSPGGRCRFGDARADGFVRSEGVGAVVLKRLDDALRDGDPVHAVVLGSAVTNDGAASGLLVRPSVAGQADALHQACAAAGVKPCELDYVEAHGTGTQVGDAVELQALAESAGSGRPADRPLLTGSVKTNIGHCEAAAGIAGLIKAALVLRHGIVPASLHLDEEHGLLAQDGFPVRVVTRNQPLERAAADTLIGITSLGLSGTNAHVVVGGHADPPAGSRPRTDPDAGPHLLVLSARTAGSLRRLARAYAHYLGPAGPGRGLPLGDICSAAATGRDAHPHRLWVVGQDHDTLARRLSALADGETIPDGGIAEAGLSDDRRLVFVFSGQGSQWAGMGRALYRASCAFREALDACDEAVREELGWSVRDRLLAEDAELPTDVSTVQPALWAVQVALAAALRARGLEPDLCLGHSMGEVAAAHVSGALSLRDAAAVICRRSKLMHRTAGQGAMLAVELPATEAQRRIEEYGDAVCVAAENAPTSTVLAGDPGALAALQRDLEQRQVLCRAVKVNVASHSPQMDALREDLLRELAGLSPRPGTTAMVSTVHGAPVAGTELTAAYWMENLRSPVRFADTVRTVAHAEDSVFLEVGPHPVLVTAVADTLAADQAEAVVASLRRGCDEPAELARATGRVFAHGGRVDWHRWHGGGPRHVPSLPTYAWDAVQYRRAAAALSARHGSAAPRVRHIDLAAWGGGTGRDSMLTVRGVAPVPPVVPLAALLETAQEADPGAEFELRDVRLGDTPLLAEAADRTTLRVTVDGPHGDGHLSTGTATVHALLRDGPAPVFCATAGLVRTASGDADRRAGDALDAALARCRDYVGAEAFLTLARRHGVEIGEPLRAVQHLWRRNGEAVARVRLPRPLGRLGWEAGLLPLLAACELPGAADRPLVPVSFDAVRLHAEPEPDFWSLSTVRPGTAPDAVLADVLLLAPDGRVLAVFSGIRLRRPVPAAPAQTPLARIPELVSALAGPYVRPLTGAVKKVAAPFGTGLLGELLRPAARFGTTPSAASPAPPATAPASTPSSPAEDTPAERRARVGDAAEALLDHAADLLGMPASTVDERRSLRELGLDSLMASQLRQRLRRSHGVEISAGRLLGAESLAILRASLTNDDAGPDGG</sequence>
<dbReference type="Pfam" id="PF22621">
    <property type="entry name" value="CurL-like_PKS_C"/>
    <property type="match status" value="1"/>
</dbReference>
<evidence type="ECO:0000256" key="1">
    <source>
        <dbReference type="ARBA" id="ARBA00022450"/>
    </source>
</evidence>
<comment type="caution">
    <text evidence="11">The sequence shown here is derived from an EMBL/GenBank/DDBJ whole genome shotgun (WGS) entry which is preliminary data.</text>
</comment>
<evidence type="ECO:0000313" key="11">
    <source>
        <dbReference type="EMBL" id="TKT09115.1"/>
    </source>
</evidence>
<keyword evidence="4" id="KW-0045">Antibiotic biosynthesis</keyword>
<feature type="region of interest" description="N-terminal hotdog fold" evidence="6">
    <location>
        <begin position="888"/>
        <end position="1021"/>
    </location>
</feature>
<dbReference type="Gene3D" id="1.10.1200.10">
    <property type="entry name" value="ACP-like"/>
    <property type="match status" value="1"/>
</dbReference>
<dbReference type="PANTHER" id="PTHR43775">
    <property type="entry name" value="FATTY ACID SYNTHASE"/>
    <property type="match status" value="1"/>
</dbReference>
<dbReference type="SMART" id="SM00827">
    <property type="entry name" value="PKS_AT"/>
    <property type="match status" value="1"/>
</dbReference>
<dbReference type="GO" id="GO:0004315">
    <property type="term" value="F:3-oxoacyl-[acyl-carrier-protein] synthase activity"/>
    <property type="evidence" value="ECO:0007669"/>
    <property type="project" value="InterPro"/>
</dbReference>
<dbReference type="InterPro" id="IPR016036">
    <property type="entry name" value="Malonyl_transacylase_ACP-bd"/>
</dbReference>
<dbReference type="FunFam" id="3.40.366.10:FF:000002">
    <property type="entry name" value="Probable polyketide synthase 2"/>
    <property type="match status" value="1"/>
</dbReference>
<dbReference type="SMART" id="SM00823">
    <property type="entry name" value="PKS_PP"/>
    <property type="match status" value="1"/>
</dbReference>
<dbReference type="SUPFAM" id="SSF55048">
    <property type="entry name" value="Probable ACP-binding domain of malonyl-CoA ACP transacylase"/>
    <property type="match status" value="1"/>
</dbReference>
<evidence type="ECO:0000259" key="8">
    <source>
        <dbReference type="PROSITE" id="PS50075"/>
    </source>
</evidence>
<dbReference type="InterPro" id="IPR036736">
    <property type="entry name" value="ACP-like_sf"/>
</dbReference>
<dbReference type="GO" id="GO:0006633">
    <property type="term" value="P:fatty acid biosynthetic process"/>
    <property type="evidence" value="ECO:0007669"/>
    <property type="project" value="InterPro"/>
</dbReference>
<organism evidence="11 12">
    <name type="scientific">Streptomyces galbus</name>
    <dbReference type="NCBI Taxonomy" id="33898"/>
    <lineage>
        <taxon>Bacteria</taxon>
        <taxon>Bacillati</taxon>
        <taxon>Actinomycetota</taxon>
        <taxon>Actinomycetes</taxon>
        <taxon>Kitasatosporales</taxon>
        <taxon>Streptomycetaceae</taxon>
        <taxon>Streptomyces</taxon>
    </lineage>
</organism>
<dbReference type="InterPro" id="IPR009081">
    <property type="entry name" value="PP-bd_ACP"/>
</dbReference>
<feature type="domain" description="Carrier" evidence="8">
    <location>
        <begin position="1254"/>
        <end position="1331"/>
    </location>
</feature>
<dbReference type="InterPro" id="IPR014043">
    <property type="entry name" value="Acyl_transferase_dom"/>
</dbReference>
<dbReference type="Pfam" id="PF00109">
    <property type="entry name" value="ketoacyl-synt"/>
    <property type="match status" value="1"/>
</dbReference>
<dbReference type="Pfam" id="PF00698">
    <property type="entry name" value="Acyl_transf_1"/>
    <property type="match status" value="1"/>
</dbReference>
<keyword evidence="1" id="KW-0596">Phosphopantetheine</keyword>
<evidence type="ECO:0000256" key="4">
    <source>
        <dbReference type="ARBA" id="ARBA00023194"/>
    </source>
</evidence>
<dbReference type="InterPro" id="IPR050091">
    <property type="entry name" value="PKS_NRPS_Biosynth_Enz"/>
</dbReference>
<feature type="domain" description="Ketosynthase family 3 (KS3)" evidence="9">
    <location>
        <begin position="8"/>
        <end position="433"/>
    </location>
</feature>
<evidence type="ECO:0000256" key="2">
    <source>
        <dbReference type="ARBA" id="ARBA00022553"/>
    </source>
</evidence>
<evidence type="ECO:0000256" key="5">
    <source>
        <dbReference type="ARBA" id="ARBA00023315"/>
    </source>
</evidence>
<dbReference type="EMBL" id="SZPR01000012">
    <property type="protein sequence ID" value="TKT09115.1"/>
    <property type="molecule type" value="Genomic_DNA"/>
</dbReference>
<dbReference type="PROSITE" id="PS52019">
    <property type="entry name" value="PKS_MFAS_DH"/>
    <property type="match status" value="1"/>
</dbReference>
<dbReference type="GO" id="GO:0017000">
    <property type="term" value="P:antibiotic biosynthetic process"/>
    <property type="evidence" value="ECO:0007669"/>
    <property type="project" value="UniProtKB-KW"/>
</dbReference>
<dbReference type="GO" id="GO:0004312">
    <property type="term" value="F:fatty acid synthase activity"/>
    <property type="evidence" value="ECO:0007669"/>
    <property type="project" value="TreeGrafter"/>
</dbReference>
<gene>
    <name evidence="11" type="ORF">E4U92_16225</name>
</gene>
<dbReference type="SMART" id="SM00825">
    <property type="entry name" value="PKS_KS"/>
    <property type="match status" value="1"/>
</dbReference>
<dbReference type="InterPro" id="IPR049551">
    <property type="entry name" value="PKS_DH_C"/>
</dbReference>
<evidence type="ECO:0000256" key="6">
    <source>
        <dbReference type="PROSITE-ProRule" id="PRU01363"/>
    </source>
</evidence>
<dbReference type="GO" id="GO:0005737">
    <property type="term" value="C:cytoplasm"/>
    <property type="evidence" value="ECO:0007669"/>
    <property type="project" value="TreeGrafter"/>
</dbReference>
<dbReference type="Gene3D" id="3.40.47.10">
    <property type="match status" value="1"/>
</dbReference>
<dbReference type="PANTHER" id="PTHR43775:SF37">
    <property type="entry name" value="SI:DKEY-61P9.11"/>
    <property type="match status" value="1"/>
</dbReference>
<dbReference type="InterPro" id="IPR016039">
    <property type="entry name" value="Thiolase-like"/>
</dbReference>
<accession>A0A4U5X276</accession>
<dbReference type="Pfam" id="PF02801">
    <property type="entry name" value="Ketoacyl-synt_C"/>
    <property type="match status" value="1"/>
</dbReference>
<dbReference type="Pfam" id="PF14765">
    <property type="entry name" value="PS-DH"/>
    <property type="match status" value="1"/>
</dbReference>
<dbReference type="Gene3D" id="3.40.366.10">
    <property type="entry name" value="Malonyl-Coenzyme A Acyl Carrier Protein, domain 2"/>
    <property type="match status" value="1"/>
</dbReference>